<evidence type="ECO:0000313" key="1">
    <source>
        <dbReference type="EMBL" id="GAH31346.1"/>
    </source>
</evidence>
<reference evidence="1" key="1">
    <citation type="journal article" date="2014" name="Front. Microbiol.">
        <title>High frequency of phylogenetically diverse reductive dehalogenase-homologous genes in deep subseafloor sedimentary metagenomes.</title>
        <authorList>
            <person name="Kawai M."/>
            <person name="Futagami T."/>
            <person name="Toyoda A."/>
            <person name="Takaki Y."/>
            <person name="Nishi S."/>
            <person name="Hori S."/>
            <person name="Arai W."/>
            <person name="Tsubouchi T."/>
            <person name="Morono Y."/>
            <person name="Uchiyama I."/>
            <person name="Ito T."/>
            <person name="Fujiyama A."/>
            <person name="Inagaki F."/>
            <person name="Takami H."/>
        </authorList>
    </citation>
    <scope>NUCLEOTIDE SEQUENCE</scope>
    <source>
        <strain evidence="1">Expedition CK06-06</strain>
    </source>
</reference>
<dbReference type="EMBL" id="BARU01014071">
    <property type="protein sequence ID" value="GAH31346.1"/>
    <property type="molecule type" value="Genomic_DNA"/>
</dbReference>
<organism evidence="1">
    <name type="scientific">marine sediment metagenome</name>
    <dbReference type="NCBI Taxonomy" id="412755"/>
    <lineage>
        <taxon>unclassified sequences</taxon>
        <taxon>metagenomes</taxon>
        <taxon>ecological metagenomes</taxon>
    </lineage>
</organism>
<gene>
    <name evidence="1" type="ORF">S03H2_25048</name>
</gene>
<dbReference type="AlphaFoldDB" id="X1EDH2"/>
<name>X1EDH2_9ZZZZ</name>
<proteinExistence type="predicted"/>
<protein>
    <submittedName>
        <fullName evidence="1">Uncharacterized protein</fullName>
    </submittedName>
</protein>
<accession>X1EDH2</accession>
<comment type="caution">
    <text evidence="1">The sequence shown here is derived from an EMBL/GenBank/DDBJ whole genome shotgun (WGS) entry which is preliminary data.</text>
</comment>
<sequence>MAGKGPRHLIKRELDRATNNLEMFKNHLFTIRQQCEIGNRTDLMTFVDQICKGAIALQSTIDGFGLMVDGKIPVTGPDSEA</sequence>